<evidence type="ECO:0000256" key="3">
    <source>
        <dbReference type="ARBA" id="ARBA00023242"/>
    </source>
</evidence>
<sequence>MDVLTHFSSIFRMGSKNSTWTAKQNKVFEDALANYDKDTPEWWQNLARAVGGKTVEEVKRHYQKLVEDIKHIETGKVPVPNYKYYGDTVN</sequence>
<evidence type="ECO:0000259" key="4">
    <source>
        <dbReference type="PROSITE" id="PS50090"/>
    </source>
</evidence>
<keyword evidence="3" id="KW-0539">Nucleus</keyword>
<accession>A0ABR0V958</accession>
<dbReference type="CDD" id="cd00167">
    <property type="entry name" value="SANT"/>
    <property type="match status" value="1"/>
</dbReference>
<protein>
    <recommendedName>
        <fullName evidence="4">Myb-like domain-containing protein</fullName>
    </recommendedName>
</protein>
<evidence type="ECO:0000313" key="6">
    <source>
        <dbReference type="Proteomes" id="UP001318860"/>
    </source>
</evidence>
<proteinExistence type="predicted"/>
<keyword evidence="2" id="KW-0804">Transcription</keyword>
<dbReference type="Gene3D" id="1.10.10.60">
    <property type="entry name" value="Homeodomain-like"/>
    <property type="match status" value="1"/>
</dbReference>
<dbReference type="PANTHER" id="PTHR43952">
    <property type="entry name" value="MYB FAMILY TRANSCRIPTION FACTOR-RELATED"/>
    <property type="match status" value="1"/>
</dbReference>
<dbReference type="SUPFAM" id="SSF46689">
    <property type="entry name" value="Homeodomain-like"/>
    <property type="match status" value="1"/>
</dbReference>
<evidence type="ECO:0000313" key="5">
    <source>
        <dbReference type="EMBL" id="KAK6130980.1"/>
    </source>
</evidence>
<feature type="domain" description="Myb-like" evidence="4">
    <location>
        <begin position="12"/>
        <end position="66"/>
    </location>
</feature>
<reference evidence="5 6" key="1">
    <citation type="journal article" date="2021" name="Comput. Struct. Biotechnol. J.">
        <title>De novo genome assembly of the potent medicinal plant Rehmannia glutinosa using nanopore technology.</title>
        <authorList>
            <person name="Ma L."/>
            <person name="Dong C."/>
            <person name="Song C."/>
            <person name="Wang X."/>
            <person name="Zheng X."/>
            <person name="Niu Y."/>
            <person name="Chen S."/>
            <person name="Feng W."/>
        </authorList>
    </citation>
    <scope>NUCLEOTIDE SEQUENCE [LARGE SCALE GENOMIC DNA]</scope>
    <source>
        <strain evidence="5">DH-2019</strain>
    </source>
</reference>
<organism evidence="5 6">
    <name type="scientific">Rehmannia glutinosa</name>
    <name type="common">Chinese foxglove</name>
    <dbReference type="NCBI Taxonomy" id="99300"/>
    <lineage>
        <taxon>Eukaryota</taxon>
        <taxon>Viridiplantae</taxon>
        <taxon>Streptophyta</taxon>
        <taxon>Embryophyta</taxon>
        <taxon>Tracheophyta</taxon>
        <taxon>Spermatophyta</taxon>
        <taxon>Magnoliopsida</taxon>
        <taxon>eudicotyledons</taxon>
        <taxon>Gunneridae</taxon>
        <taxon>Pentapetalae</taxon>
        <taxon>asterids</taxon>
        <taxon>lamiids</taxon>
        <taxon>Lamiales</taxon>
        <taxon>Orobanchaceae</taxon>
        <taxon>Rehmannieae</taxon>
        <taxon>Rehmannia</taxon>
    </lineage>
</organism>
<evidence type="ECO:0000256" key="2">
    <source>
        <dbReference type="ARBA" id="ARBA00023163"/>
    </source>
</evidence>
<dbReference type="EMBL" id="JABTTQ020001508">
    <property type="protein sequence ID" value="KAK6130980.1"/>
    <property type="molecule type" value="Genomic_DNA"/>
</dbReference>
<comment type="caution">
    <text evidence="5">The sequence shown here is derived from an EMBL/GenBank/DDBJ whole genome shotgun (WGS) entry which is preliminary data.</text>
</comment>
<dbReference type="SMART" id="SM00717">
    <property type="entry name" value="SANT"/>
    <property type="match status" value="1"/>
</dbReference>
<keyword evidence="6" id="KW-1185">Reference proteome</keyword>
<dbReference type="PROSITE" id="PS50090">
    <property type="entry name" value="MYB_LIKE"/>
    <property type="match status" value="1"/>
</dbReference>
<name>A0ABR0V958_REHGL</name>
<dbReference type="Proteomes" id="UP001318860">
    <property type="component" value="Unassembled WGS sequence"/>
</dbReference>
<evidence type="ECO:0000256" key="1">
    <source>
        <dbReference type="ARBA" id="ARBA00023015"/>
    </source>
</evidence>
<gene>
    <name evidence="5" type="ORF">DH2020_035284</name>
</gene>
<dbReference type="InterPro" id="IPR009057">
    <property type="entry name" value="Homeodomain-like_sf"/>
</dbReference>
<dbReference type="Pfam" id="PF00249">
    <property type="entry name" value="Myb_DNA-binding"/>
    <property type="match status" value="1"/>
</dbReference>
<dbReference type="PANTHER" id="PTHR43952:SF72">
    <property type="entry name" value="MYB-LIKE DOMAIN-CONTAINING PROTEIN"/>
    <property type="match status" value="1"/>
</dbReference>
<dbReference type="InterPro" id="IPR044636">
    <property type="entry name" value="RADIALIS-like"/>
</dbReference>
<dbReference type="InterPro" id="IPR001005">
    <property type="entry name" value="SANT/Myb"/>
</dbReference>
<keyword evidence="1" id="KW-0805">Transcription regulation</keyword>